<organism evidence="1 2">
    <name type="scientific">Melia azedarach</name>
    <name type="common">Chinaberry tree</name>
    <dbReference type="NCBI Taxonomy" id="155640"/>
    <lineage>
        <taxon>Eukaryota</taxon>
        <taxon>Viridiplantae</taxon>
        <taxon>Streptophyta</taxon>
        <taxon>Embryophyta</taxon>
        <taxon>Tracheophyta</taxon>
        <taxon>Spermatophyta</taxon>
        <taxon>Magnoliopsida</taxon>
        <taxon>eudicotyledons</taxon>
        <taxon>Gunneridae</taxon>
        <taxon>Pentapetalae</taxon>
        <taxon>rosids</taxon>
        <taxon>malvids</taxon>
        <taxon>Sapindales</taxon>
        <taxon>Meliaceae</taxon>
        <taxon>Melia</taxon>
    </lineage>
</organism>
<accession>A0ACC1YJW5</accession>
<gene>
    <name evidence="1" type="ORF">OWV82_007057</name>
</gene>
<comment type="caution">
    <text evidence="1">The sequence shown here is derived from an EMBL/GenBank/DDBJ whole genome shotgun (WGS) entry which is preliminary data.</text>
</comment>
<protein>
    <submittedName>
        <fullName evidence="1">Transducin/WD40 repeat-like superfamily protein</fullName>
    </submittedName>
</protein>
<proteinExistence type="predicted"/>
<keyword evidence="2" id="KW-1185">Reference proteome</keyword>
<evidence type="ECO:0000313" key="1">
    <source>
        <dbReference type="EMBL" id="KAJ4723721.1"/>
    </source>
</evidence>
<evidence type="ECO:0000313" key="2">
    <source>
        <dbReference type="Proteomes" id="UP001164539"/>
    </source>
</evidence>
<reference evidence="1 2" key="1">
    <citation type="journal article" date="2023" name="Science">
        <title>Complex scaffold remodeling in plant triterpene biosynthesis.</title>
        <authorList>
            <person name="De La Pena R."/>
            <person name="Hodgson H."/>
            <person name="Liu J.C."/>
            <person name="Stephenson M.J."/>
            <person name="Martin A.C."/>
            <person name="Owen C."/>
            <person name="Harkess A."/>
            <person name="Leebens-Mack J."/>
            <person name="Jimenez L.E."/>
            <person name="Osbourn A."/>
            <person name="Sattely E.S."/>
        </authorList>
    </citation>
    <scope>NUCLEOTIDE SEQUENCE [LARGE SCALE GENOMIC DNA]</scope>
    <source>
        <strain evidence="2">cv. JPN11</strain>
        <tissue evidence="1">Leaf</tissue>
    </source>
</reference>
<dbReference type="Proteomes" id="UP001164539">
    <property type="component" value="Chromosome 3"/>
</dbReference>
<sequence length="161" mass="17739">MIAAVSWVPKGAPKAVPEEAEPPSKEEIEEMIKSGALEQPEEGSEDDRSEQDDDEDMDVEENEQGDNVSHALAVANALGKPSKSKNSGDKFDDITDGLKELDMDNYDDEDEGIELFSKGMGDLYYPSNQMDPYLKDQDDEDSEELEDMTINPSDAVIALCT</sequence>
<dbReference type="EMBL" id="CM051396">
    <property type="protein sequence ID" value="KAJ4723721.1"/>
    <property type="molecule type" value="Genomic_DNA"/>
</dbReference>
<name>A0ACC1YJW5_MELAZ</name>